<sequence length="293" mass="33342">MEAEQIKTPVCGGDDNVNNSEKEKTKTALMRAFVERRDPDAKVSFFFSLPVSSSLFGVLGYPSLVTSSMILVVPSFHASRFPEVDNLTLRRFLRARDLDIEKASAMLLKYLKWKKTAVPNGFISETDIQNELAQTKVFMQGRDKAGRPIGVVFGAKHFYATREMDEFKRLVLYVLDKLCASMPGGQEKFVGIVDLQGWGYSNCDIRGYIAALDIMQNYYPERLGKAYMVHVPYLFMKAWKIIYPFIDNNTRKKIVFVENKNLKATLMKDIEESQIPQTYGGELPLVPIEKSTM</sequence>
<name>A0A4S8K0C4_MUSBA</name>
<evidence type="ECO:0000313" key="3">
    <source>
        <dbReference type="Proteomes" id="UP000317650"/>
    </source>
</evidence>
<dbReference type="InterPro" id="IPR001251">
    <property type="entry name" value="CRAL-TRIO_dom"/>
</dbReference>
<reference evidence="2 3" key="1">
    <citation type="journal article" date="2019" name="Nat. Plants">
        <title>Genome sequencing of Musa balbisiana reveals subgenome evolution and function divergence in polyploid bananas.</title>
        <authorList>
            <person name="Yao X."/>
        </authorList>
    </citation>
    <scope>NUCLEOTIDE SEQUENCE [LARGE SCALE GENOMIC DNA]</scope>
    <source>
        <strain evidence="3">cv. DH-PKW</strain>
        <tissue evidence="2">Leaves</tissue>
    </source>
</reference>
<dbReference type="InterPro" id="IPR036273">
    <property type="entry name" value="CRAL/TRIO_N_dom_sf"/>
</dbReference>
<dbReference type="InterPro" id="IPR036865">
    <property type="entry name" value="CRAL-TRIO_dom_sf"/>
</dbReference>
<comment type="caution">
    <text evidence="2">The sequence shown here is derived from an EMBL/GenBank/DDBJ whole genome shotgun (WGS) entry which is preliminary data.</text>
</comment>
<dbReference type="Pfam" id="PF00650">
    <property type="entry name" value="CRAL_TRIO"/>
    <property type="match status" value="1"/>
</dbReference>
<gene>
    <name evidence="2" type="ORF">C4D60_Mb08t00500</name>
</gene>
<dbReference type="Gene3D" id="3.40.525.10">
    <property type="entry name" value="CRAL-TRIO lipid binding domain"/>
    <property type="match status" value="1"/>
</dbReference>
<dbReference type="Proteomes" id="UP000317650">
    <property type="component" value="Chromosome 8"/>
</dbReference>
<dbReference type="PANTHER" id="PTHR46277:SF3">
    <property type="entry name" value="BINDING PROTEIN, PUTATIVE-RELATED"/>
    <property type="match status" value="1"/>
</dbReference>
<feature type="domain" description="CRAL-TRIO" evidence="1">
    <location>
        <begin position="125"/>
        <end position="287"/>
    </location>
</feature>
<dbReference type="PANTHER" id="PTHR46277">
    <property type="entry name" value="OS03G0850700 PROTEIN"/>
    <property type="match status" value="1"/>
</dbReference>
<dbReference type="SMART" id="SM00516">
    <property type="entry name" value="SEC14"/>
    <property type="match status" value="1"/>
</dbReference>
<keyword evidence="3" id="KW-1185">Reference proteome</keyword>
<dbReference type="STRING" id="52838.A0A4S8K0C4"/>
<dbReference type="InterPro" id="IPR011074">
    <property type="entry name" value="CRAL/TRIO_N_dom"/>
</dbReference>
<dbReference type="CDD" id="cd00170">
    <property type="entry name" value="SEC14"/>
    <property type="match status" value="1"/>
</dbReference>
<accession>A0A4S8K0C4</accession>
<dbReference type="PROSITE" id="PS50191">
    <property type="entry name" value="CRAL_TRIO"/>
    <property type="match status" value="1"/>
</dbReference>
<protein>
    <recommendedName>
        <fullName evidence="1">CRAL-TRIO domain-containing protein</fullName>
    </recommendedName>
</protein>
<dbReference type="EMBL" id="PYDT01000002">
    <property type="protein sequence ID" value="THU68116.1"/>
    <property type="molecule type" value="Genomic_DNA"/>
</dbReference>
<dbReference type="AlphaFoldDB" id="A0A4S8K0C4"/>
<organism evidence="2 3">
    <name type="scientific">Musa balbisiana</name>
    <name type="common">Banana</name>
    <dbReference type="NCBI Taxonomy" id="52838"/>
    <lineage>
        <taxon>Eukaryota</taxon>
        <taxon>Viridiplantae</taxon>
        <taxon>Streptophyta</taxon>
        <taxon>Embryophyta</taxon>
        <taxon>Tracheophyta</taxon>
        <taxon>Spermatophyta</taxon>
        <taxon>Magnoliopsida</taxon>
        <taxon>Liliopsida</taxon>
        <taxon>Zingiberales</taxon>
        <taxon>Musaceae</taxon>
        <taxon>Musa</taxon>
    </lineage>
</organism>
<evidence type="ECO:0000313" key="2">
    <source>
        <dbReference type="EMBL" id="THU68116.1"/>
    </source>
</evidence>
<evidence type="ECO:0000259" key="1">
    <source>
        <dbReference type="PROSITE" id="PS50191"/>
    </source>
</evidence>
<dbReference type="SMART" id="SM01100">
    <property type="entry name" value="CRAL_TRIO_N"/>
    <property type="match status" value="1"/>
</dbReference>
<proteinExistence type="predicted"/>
<dbReference type="SUPFAM" id="SSF52087">
    <property type="entry name" value="CRAL/TRIO domain"/>
    <property type="match status" value="1"/>
</dbReference>
<dbReference type="SUPFAM" id="SSF46938">
    <property type="entry name" value="CRAL/TRIO N-terminal domain"/>
    <property type="match status" value="1"/>
</dbReference>